<gene>
    <name evidence="1" type="ORF">DDF67_18655</name>
</gene>
<keyword evidence="2" id="KW-1185">Reference proteome</keyword>
<dbReference type="AlphaFoldDB" id="A0A2T9JMH0"/>
<accession>A0A2T9JMH0</accession>
<dbReference type="EMBL" id="QDKQ01000063">
    <property type="protein sequence ID" value="PVM84917.1"/>
    <property type="molecule type" value="Genomic_DNA"/>
</dbReference>
<comment type="caution">
    <text evidence="1">The sequence shown here is derived from an EMBL/GenBank/DDBJ whole genome shotgun (WGS) entry which is preliminary data.</text>
</comment>
<dbReference type="RefSeq" id="WP_109102342.1">
    <property type="nucleotide sequence ID" value="NZ_QDKQ01000063.1"/>
</dbReference>
<sequence>MSRRGLQGPALAAAAAIAVAVGALGAAAGLSALSRPDDYDARLEKLNAGIATLTKAKARGGGDGPTYSRGAICRGGVESGAETVRALIRAGGAGLEVSELSFAAAPEAEVAGLRATGFRFRAVGPYDKATGLLAAMAGAEPKIFADKADLVSQGAAVSLTFSGRFYCSTLAPT</sequence>
<organism evidence="1 2">
    <name type="scientific">Caulobacter endophyticus</name>
    <dbReference type="NCBI Taxonomy" id="2172652"/>
    <lineage>
        <taxon>Bacteria</taxon>
        <taxon>Pseudomonadati</taxon>
        <taxon>Pseudomonadota</taxon>
        <taxon>Alphaproteobacteria</taxon>
        <taxon>Caulobacterales</taxon>
        <taxon>Caulobacteraceae</taxon>
        <taxon>Caulobacter</taxon>
    </lineage>
</organism>
<dbReference type="Proteomes" id="UP000245073">
    <property type="component" value="Unassembled WGS sequence"/>
</dbReference>
<evidence type="ECO:0000313" key="1">
    <source>
        <dbReference type="EMBL" id="PVM84917.1"/>
    </source>
</evidence>
<evidence type="ECO:0000313" key="2">
    <source>
        <dbReference type="Proteomes" id="UP000245073"/>
    </source>
</evidence>
<name>A0A2T9JMH0_9CAUL</name>
<dbReference type="OrthoDB" id="7190054at2"/>
<reference evidence="1 2" key="1">
    <citation type="submission" date="2018-04" db="EMBL/GenBank/DDBJ databases">
        <title>The genome sequence of Caulobacter sp. 744.</title>
        <authorList>
            <person name="Gao J."/>
            <person name="Sun J."/>
        </authorList>
    </citation>
    <scope>NUCLEOTIDE SEQUENCE [LARGE SCALE GENOMIC DNA]</scope>
    <source>
        <strain evidence="1 2">774</strain>
    </source>
</reference>
<proteinExistence type="predicted"/>
<protein>
    <submittedName>
        <fullName evidence="1">Uncharacterized protein</fullName>
    </submittedName>
</protein>